<accession>A0A1I2L9G1</accession>
<feature type="domain" description="SbsA Ig-like" evidence="3">
    <location>
        <begin position="1098"/>
        <end position="1213"/>
    </location>
</feature>
<evidence type="ECO:0000313" key="6">
    <source>
        <dbReference type="Proteomes" id="UP000198964"/>
    </source>
</evidence>
<dbReference type="NCBIfam" id="TIGR04183">
    <property type="entry name" value="Por_Secre_tail"/>
    <property type="match status" value="1"/>
</dbReference>
<dbReference type="Gene3D" id="2.60.40.1220">
    <property type="match status" value="2"/>
</dbReference>
<feature type="signal peptide" evidence="2">
    <location>
        <begin position="1"/>
        <end position="24"/>
    </location>
</feature>
<feature type="domain" description="SbsA Ig-like" evidence="3">
    <location>
        <begin position="984"/>
        <end position="1094"/>
    </location>
</feature>
<feature type="chain" id="PRO_5011761750" evidence="2">
    <location>
        <begin position="25"/>
        <end position="2493"/>
    </location>
</feature>
<dbReference type="RefSeq" id="WP_093921478.1">
    <property type="nucleotide sequence ID" value="NZ_FONW01000015.1"/>
</dbReference>
<organism evidence="5 6">
    <name type="scientific">Sunxiuqinia elliptica</name>
    <dbReference type="NCBI Taxonomy" id="655355"/>
    <lineage>
        <taxon>Bacteria</taxon>
        <taxon>Pseudomonadati</taxon>
        <taxon>Bacteroidota</taxon>
        <taxon>Bacteroidia</taxon>
        <taxon>Marinilabiliales</taxon>
        <taxon>Prolixibacteraceae</taxon>
        <taxon>Sunxiuqinia</taxon>
    </lineage>
</organism>
<dbReference type="InterPro" id="IPR014755">
    <property type="entry name" value="Cu-Rt/internalin_Ig-like"/>
</dbReference>
<feature type="domain" description="SbsA Ig-like" evidence="3">
    <location>
        <begin position="2051"/>
        <end position="2164"/>
    </location>
</feature>
<evidence type="ECO:0000313" key="5">
    <source>
        <dbReference type="EMBL" id="SFF76012.1"/>
    </source>
</evidence>
<evidence type="ECO:0000256" key="2">
    <source>
        <dbReference type="SAM" id="SignalP"/>
    </source>
</evidence>
<name>A0A1I2L9G1_9BACT</name>
<evidence type="ECO:0000259" key="3">
    <source>
        <dbReference type="Pfam" id="PF13205"/>
    </source>
</evidence>
<keyword evidence="6" id="KW-1185">Reference proteome</keyword>
<feature type="domain" description="SbsA Ig-like" evidence="3">
    <location>
        <begin position="662"/>
        <end position="757"/>
    </location>
</feature>
<feature type="domain" description="SbsA Ig-like" evidence="3">
    <location>
        <begin position="146"/>
        <end position="245"/>
    </location>
</feature>
<dbReference type="Pfam" id="PF18962">
    <property type="entry name" value="Por_Secre_tail"/>
    <property type="match status" value="1"/>
</dbReference>
<feature type="domain" description="SbsA Ig-like" evidence="3">
    <location>
        <begin position="1432"/>
        <end position="1546"/>
    </location>
</feature>
<feature type="domain" description="SbsA Ig-like" evidence="3">
    <location>
        <begin position="767"/>
        <end position="877"/>
    </location>
</feature>
<feature type="domain" description="SbsA Ig-like" evidence="3">
    <location>
        <begin position="880"/>
        <end position="982"/>
    </location>
</feature>
<dbReference type="Pfam" id="PF13205">
    <property type="entry name" value="Big_5"/>
    <property type="match status" value="12"/>
</dbReference>
<feature type="domain" description="SbsA Ig-like" evidence="3">
    <location>
        <begin position="1223"/>
        <end position="1326"/>
    </location>
</feature>
<sequence>MRKSFTQLFSIFILSMVMTLQAFAIDVPSGLILSPDVKGYTNLETSATFVVTAPEAVVTGVGVVRLVDVTNGNVALKTFQASSANVTIAQEANDADLFEITVDFSSYLEEENVYQLEFDADFVRAADDAEASGSLTVANVTVGDYTAPKLVDTNFFDPKTGESKDVQLDNNLTVTFDEDVKVAEGGEVYIYTDNGTANGDLYEIVKDAALIVVDNVLTIDPTRAFEPETKYYVTIPEGAIVDSQAGEDAPFNGEIYENNNAFAGWLNHDGWYFTTRDNTAPVFSNVVADNVAKDKFDVFFNLNEKGEAFFLAVENGDPAPVKADFIAGNGMENVVVDDATKTFKVAVDQAFNGTGAVAVQESWAYDIYAYAENTQSPVNSGEVKKVLTKVLTLDVTAPIIDVSDSWPMHNSTVLAEDPADLDHLDADTLRIDIDGGKYEEVVAGAGELEIWKYDAGLNHVKVFSIAATDESILFQQTGPKDEVWVPVDYAYESGVKYFVKFPKGFIKDNSGNEAEGLLSNDDWVFTIKDFIKPTYTFALDQTNLKETSGEFTITLDFTEDIYTAAAAAITEANIGTYVTIKVKDGDSWNSVTPDDIAFDGAKDQYVFTVNYDNTNTESEGEYKVVVDGENIYDGAANAGTDGEDTFTLKDFAAPTASLAKMELNATDNIVIKWSEEVFNADGSAVTDADVENMVIFRKGADATGALVTATYTVSEDGKSFIIDPANDFDEVGATYYVKVGAGAVEDSEGNELATAFQANPTVADFVAPTVTFTSDGNEIVEGTLVDSDLDVVIVFAEVVERKDGGAVTMGTSAADLLNFNEEGANVTYTAEWTVAGKEITVAATSFDPNKTYTISIGKSIVDAAGNEFVNKGVEFTTLATDAPALASSTPKHEATAVGAEDPIHVVFDREIALNDGSGITVMEAGSSVVEAGIEVINGNTLVIPHADFSASELPVVVTIPADAVYSKGTTIGNAEITITFTTFDNVEPSVDTYVPAMAATEVAIDTKLKLTFDEIVEIGTGTAVVRNFATDLAVQTLNEADLKREADKMTITFTLKADLDFSTKYYVEVSNTLITDDEGNAYAGITGSAWNFTTDEDVAFAVKTTDPANEDDMVGLTDNFVITFTQPVKAGTASASETILLEVSDKDAGVYTEVFNDAANQSNYTYSGSTLTIDPVDPLVADKDYRLTIHEAIVKDVYDRPLGGGDKVVNFYTYDKYAPKYTATPKEAAKDVDIDTDIVIAWNEAPINPSTGNVYTASEIKDGSIVSIDNGVLNNYVVTISGNTWTIDPDNSLEDLTDYTVSVKLTVIEDELGNAHGADDSFTFTTEDNTKPEVVATVDNITGTAAKLNITLDEKATAYYMVLEASATAPTVPTLIADGKEVSFDAAGSKAVDIKDLTSSVEYTAYVVAVDKSSNANQGIRVDVDFETLDVIKPIATVKAPAKGATAVDADADLVLTFNEEVTATNGAVILIRDVETDVVRETIVIGANTTVAKVDNVWTATVERAETLLSNTEYYVEVVEGAFVDVAAAPNAMAAINLVDGWSFTIKDTDAPMVVADGYMPKLTGTPEIEAGTALTLKFNEMVQKGTSAAITVYYAVGGAEFEVINVNDLVFGTDSTVTINMENVPAEQAEFYVQIPAGVIKDMAGNAYAGIAGTDWDFVILDETAPEVETFEFVSGVKTVSLVAENDVPIDNSIVISFTEDIFKAPDATAFTDESVADVIVLKDAAGNVIEVNTYANDSDDPGTDVDQILVEPKEDLTSETDYILTISPVVDNKENVSEETTISFTTEDNTAPVVTFDPVAESIQVDASGVVTITFDEPVYDDVVWTDEGNKYGVPVLDENIVDLVVYLTSDKDGNVGPGSEEIAFEGAISEDYMTITVTPTVDLTSETWYKVILIDEAVVDYSDNYNDEVSTYFQLEDIVVPEVEVYTPMGGTEADGKMSIQFNEAIALGTGSLYIRDYEDGTLVEAIEVNETNVTIAQGDDDDVLDYVEIAHADLPADMDFYVTADEGAFTDVAGNKWVGIAAAEIDEWTFSTADGVKPELFGADALFPANEATNVALNENLMITFNKEIKVNTGDDYYIVIYNEDWTPFQQIPVNGGNVSLKPLTDPVYQANRIAAVTHNEFAANSTYYVRIEEGAFEDTATPANQFDGLLGMTWMFSTEDDAAPMIVWDEITPLDDATGVDASADIVITFDRSVLANAAGMVYIYEEVGTEGVLVESIDPTDIAKVMIDGRVVTVNPENNLEFNKNYYIIITEGAFTNTASNKLPFAGVITTQEWNFTTGDDMAAPVVVELSPDEETLEDNHPVFIMTFDENVQLTETGGSIFVTLAGEETAVLDIPLTADMIVDNVITIEYEYDAETGGLDKNADYFVTVDADAIQDMTGNVFAGISDAAEWTFTTGADFATGVEDPVDGSLEFKVYPNPFDSYVKVENADKLSRVIITNVAGQRVKEIANPTETIQTGDLRSGLYIITLVTKDDVVAKTERIVKR</sequence>
<keyword evidence="1 2" id="KW-0732">Signal</keyword>
<dbReference type="STRING" id="655355.SAMN05216283_11545"/>
<dbReference type="InterPro" id="IPR032812">
    <property type="entry name" value="SbsA_Ig"/>
</dbReference>
<dbReference type="InterPro" id="IPR026444">
    <property type="entry name" value="Secre_tail"/>
</dbReference>
<reference evidence="5 6" key="1">
    <citation type="submission" date="2016-10" db="EMBL/GenBank/DDBJ databases">
        <authorList>
            <person name="de Groot N.N."/>
        </authorList>
    </citation>
    <scope>NUCLEOTIDE SEQUENCE [LARGE SCALE GENOMIC DNA]</scope>
    <source>
        <strain evidence="5 6">CGMCC 1.9156</strain>
    </source>
</reference>
<feature type="domain" description="SbsA Ig-like" evidence="3">
    <location>
        <begin position="1566"/>
        <end position="1660"/>
    </location>
</feature>
<dbReference type="EMBL" id="FONW01000015">
    <property type="protein sequence ID" value="SFF76012.1"/>
    <property type="molecule type" value="Genomic_DNA"/>
</dbReference>
<evidence type="ECO:0000256" key="1">
    <source>
        <dbReference type="ARBA" id="ARBA00022729"/>
    </source>
</evidence>
<evidence type="ECO:0000259" key="4">
    <source>
        <dbReference type="Pfam" id="PF18962"/>
    </source>
</evidence>
<proteinExistence type="predicted"/>
<feature type="domain" description="Secretion system C-terminal sorting" evidence="4">
    <location>
        <begin position="2423"/>
        <end position="2485"/>
    </location>
</feature>
<protein>
    <submittedName>
        <fullName evidence="5">Por secretion system C-terminal sorting domain-containing protein</fullName>
    </submittedName>
</protein>
<dbReference type="Proteomes" id="UP000198964">
    <property type="component" value="Unassembled WGS sequence"/>
</dbReference>
<gene>
    <name evidence="5" type="ORF">SAMN05216283_11545</name>
</gene>
<feature type="domain" description="SbsA Ig-like" evidence="3">
    <location>
        <begin position="2168"/>
        <end position="2285"/>
    </location>
</feature>
<feature type="domain" description="SbsA Ig-like" evidence="3">
    <location>
        <begin position="2288"/>
        <end position="2403"/>
    </location>
</feature>